<dbReference type="PROSITE" id="PS00154">
    <property type="entry name" value="ATPASE_E1_E2"/>
    <property type="match status" value="1"/>
</dbReference>
<dbReference type="Gene3D" id="2.70.150.10">
    <property type="entry name" value="Calcium-transporting ATPase, cytoplasmic transduction domain A"/>
    <property type="match status" value="1"/>
</dbReference>
<dbReference type="SUPFAM" id="SSF81660">
    <property type="entry name" value="Metal cation-transporting ATPase, ATP-binding domain N"/>
    <property type="match status" value="1"/>
</dbReference>
<dbReference type="Pfam" id="PF13246">
    <property type="entry name" value="Cation_ATPase"/>
    <property type="match status" value="1"/>
</dbReference>
<dbReference type="InterPro" id="IPR008250">
    <property type="entry name" value="ATPase_P-typ_transduc_dom_A_sf"/>
</dbReference>
<dbReference type="SUPFAM" id="SSF81665">
    <property type="entry name" value="Calcium ATPase, transmembrane domain M"/>
    <property type="match status" value="1"/>
</dbReference>
<proteinExistence type="predicted"/>
<dbReference type="InterPro" id="IPR006068">
    <property type="entry name" value="ATPase_P-typ_cation-transptr_C"/>
</dbReference>
<evidence type="ECO:0000256" key="1">
    <source>
        <dbReference type="ARBA" id="ARBA00004141"/>
    </source>
</evidence>
<keyword evidence="5" id="KW-1278">Translocase</keyword>
<protein>
    <submittedName>
        <fullName evidence="10">Cation transport ATPase</fullName>
    </submittedName>
</protein>
<feature type="transmembrane region" description="Helical" evidence="8">
    <location>
        <begin position="678"/>
        <end position="704"/>
    </location>
</feature>
<feature type="transmembrane region" description="Helical" evidence="8">
    <location>
        <begin position="826"/>
        <end position="846"/>
    </location>
</feature>
<dbReference type="GeneID" id="90589498"/>
<dbReference type="InterPro" id="IPR036412">
    <property type="entry name" value="HAD-like_sf"/>
</dbReference>
<dbReference type="Gene3D" id="3.40.1110.10">
    <property type="entry name" value="Calcium-transporting ATPase, cytoplasmic domain N"/>
    <property type="match status" value="1"/>
</dbReference>
<gene>
    <name evidence="10" type="primary">mgtA</name>
    <name evidence="10" type="ORF">SVXNc_0063</name>
</gene>
<evidence type="ECO:0000259" key="9">
    <source>
        <dbReference type="SMART" id="SM00831"/>
    </source>
</evidence>
<keyword evidence="7 8" id="KW-0472">Membrane</keyword>
<keyword evidence="2 8" id="KW-0812">Transmembrane</keyword>
<dbReference type="SUPFAM" id="SSF81653">
    <property type="entry name" value="Calcium ATPase, transduction domain A"/>
    <property type="match status" value="1"/>
</dbReference>
<sequence>MNWHSSSIQEVYTQLDTDKDGLTDEQADKRLEENGENVIEDSESVSVLSILIDQFTDFLIYLLIAAMFVSLGIGLLPGHEPEYVDAGLIMLILIANGVFGFIQDYKAEKSIEALKDMSNPNATVIRGGEQMEIDSRKVVPGDIVVIEQGDAIPADCRLIEQSNLETDESSLTGESTTVSKSVEPVGEDAALADRKNMAFMNTTAVKGRAKAVVVETGMATEVGDIAEQINEAEDTETPFQKEVNELGQQIGYGISAIIMVVALTQLIFTSTSPVSILLVAVTLAVAAVPEGLPAVVTLTLALGSKKMLKKDALVRSLPVVESLGSVDVIVTDKTGTLTEDSMTVKKAFFDGKNFEVTGQGLETVGEFKTDGKTVGREEITPLVECGYICNNAKKNNEEGYFGDPTEVALLVSAEKAGATPEVERVDSVPFSSDRKRMTVVTDQGTAYMKGAPETVLERCDRILEDGKEVELTDEKREKILEKNQEFASEALRVLGFARKDAGDYENPDDLESEMVFLGLQGMIDPPRAEVKEAIEDSRSAGIRVVMATGDNVETAKAIGEQIGFNPEGAITGPEVEEMSDEQLQKAVEDVEVFARVSPEHKVRIAKALKANGHNVAMTGDGVNDAPALKASDVGVAMGQRGTDVAKQSADMVLQDDNFVTIRDAIAEGRGIFDNIRKFVNYLLSANAGEVLVVFLGVMLGAFLYPEQFTGNAEALILTPVMLLWINFVTDGMPALALGADPKSDGIMDRAPRGSEESVINKRMMASIVGMGGLMAATGLPAFFYTLQNYGLIAAQTVLFTFLVLAEMARIQVIRRRYNQPLSSNKWLVGALSGSILLQLAVLYTPISSLFEVASLGIGTWGAVLAGTVGFMVLSFGMSAWFDRLFSTRF</sequence>
<feature type="transmembrane region" description="Helical" evidence="8">
    <location>
        <begin position="763"/>
        <end position="783"/>
    </location>
</feature>
<dbReference type="PRINTS" id="PR00120">
    <property type="entry name" value="HATPASE"/>
</dbReference>
<keyword evidence="6 8" id="KW-1133">Transmembrane helix</keyword>
<dbReference type="Pfam" id="PF00690">
    <property type="entry name" value="Cation_ATPase_N"/>
    <property type="match status" value="1"/>
</dbReference>
<evidence type="ECO:0000256" key="8">
    <source>
        <dbReference type="SAM" id="Phobius"/>
    </source>
</evidence>
<dbReference type="RefSeq" id="WP_347721967.1">
    <property type="nucleotide sequence ID" value="NZ_CP104395.1"/>
</dbReference>
<dbReference type="Pfam" id="PF00689">
    <property type="entry name" value="Cation_ATPase_C"/>
    <property type="match status" value="1"/>
</dbReference>
<keyword evidence="11" id="KW-1185">Reference proteome</keyword>
<keyword evidence="3" id="KW-0547">Nucleotide-binding</keyword>
<evidence type="ECO:0000256" key="6">
    <source>
        <dbReference type="ARBA" id="ARBA00022989"/>
    </source>
</evidence>
<feature type="transmembrane region" description="Helical" evidence="8">
    <location>
        <begin position="58"/>
        <end position="77"/>
    </location>
</feature>
<evidence type="ECO:0000256" key="7">
    <source>
        <dbReference type="ARBA" id="ARBA00023136"/>
    </source>
</evidence>
<evidence type="ECO:0000256" key="5">
    <source>
        <dbReference type="ARBA" id="ARBA00022967"/>
    </source>
</evidence>
<dbReference type="Gene3D" id="1.20.1110.10">
    <property type="entry name" value="Calcium-transporting ATPase, transmembrane domain"/>
    <property type="match status" value="1"/>
</dbReference>
<reference evidence="10 11" key="1">
    <citation type="submission" date="2022-09" db="EMBL/GenBank/DDBJ databases">
        <title>Xylan utilization by haloarchaea-nanohaloarchaea associations.</title>
        <authorList>
            <person name="Yakimov M."/>
        </authorList>
    </citation>
    <scope>NUCLEOTIDE SEQUENCE [LARGE SCALE GENOMIC DNA]</scope>
    <source>
        <strain evidence="10 11">SVXNc</strain>
    </source>
</reference>
<evidence type="ECO:0000313" key="10">
    <source>
        <dbReference type="EMBL" id="WEL19095.1"/>
    </source>
</evidence>
<dbReference type="SFLD" id="SFLDG00002">
    <property type="entry name" value="C1.7:_P-type_atpase_like"/>
    <property type="match status" value="1"/>
</dbReference>
<dbReference type="NCBIfam" id="TIGR01494">
    <property type="entry name" value="ATPase_P-type"/>
    <property type="match status" value="4"/>
</dbReference>
<keyword evidence="4" id="KW-0067">ATP-binding</keyword>
<dbReference type="Pfam" id="PF00122">
    <property type="entry name" value="E1-E2_ATPase"/>
    <property type="match status" value="1"/>
</dbReference>
<dbReference type="InterPro" id="IPR004014">
    <property type="entry name" value="ATPase_P-typ_cation-transptr_N"/>
</dbReference>
<feature type="transmembrane region" description="Helical" evidence="8">
    <location>
        <begin position="789"/>
        <end position="805"/>
    </location>
</feature>
<organism evidence="10 11">
    <name type="scientific">Candidatus Nanohalococcus occultus</name>
    <dbReference type="NCBI Taxonomy" id="2978047"/>
    <lineage>
        <taxon>Archaea</taxon>
        <taxon>Candidatus Nanohalarchaeota</taxon>
        <taxon>Candidatus Nanohalarchaeota incertae sedis</taxon>
        <taxon>Candidatus Nanohalococcus</taxon>
    </lineage>
</organism>
<dbReference type="Pfam" id="PF08282">
    <property type="entry name" value="Hydrolase_3"/>
    <property type="match status" value="1"/>
</dbReference>
<dbReference type="SUPFAM" id="SSF56784">
    <property type="entry name" value="HAD-like"/>
    <property type="match status" value="1"/>
</dbReference>
<evidence type="ECO:0000313" key="11">
    <source>
        <dbReference type="Proteomes" id="UP001218034"/>
    </source>
</evidence>
<accession>A0ABY8CGC9</accession>
<dbReference type="PANTHER" id="PTHR42861">
    <property type="entry name" value="CALCIUM-TRANSPORTING ATPASE"/>
    <property type="match status" value="1"/>
</dbReference>
<dbReference type="InterPro" id="IPR059000">
    <property type="entry name" value="ATPase_P-type_domA"/>
</dbReference>
<feature type="transmembrane region" description="Helical" evidence="8">
    <location>
        <begin position="716"/>
        <end position="739"/>
    </location>
</feature>
<dbReference type="InterPro" id="IPR023299">
    <property type="entry name" value="ATPase_P-typ_cyto_dom_N"/>
</dbReference>
<dbReference type="SFLD" id="SFLDF00027">
    <property type="entry name" value="p-type_atpase"/>
    <property type="match status" value="1"/>
</dbReference>
<dbReference type="InterPro" id="IPR023214">
    <property type="entry name" value="HAD_sf"/>
</dbReference>
<dbReference type="EMBL" id="CP104395">
    <property type="protein sequence ID" value="WEL19095.1"/>
    <property type="molecule type" value="Genomic_DNA"/>
</dbReference>
<evidence type="ECO:0000256" key="4">
    <source>
        <dbReference type="ARBA" id="ARBA00022840"/>
    </source>
</evidence>
<dbReference type="Proteomes" id="UP001218034">
    <property type="component" value="Chromosome"/>
</dbReference>
<comment type="subcellular location">
    <subcellularLocation>
        <location evidence="1">Membrane</location>
        <topology evidence="1">Multi-pass membrane protein</topology>
    </subcellularLocation>
</comment>
<feature type="domain" description="Cation-transporting P-type ATPase N-terminal" evidence="9">
    <location>
        <begin position="2"/>
        <end position="75"/>
    </location>
</feature>
<dbReference type="InterPro" id="IPR018303">
    <property type="entry name" value="ATPase_P-typ_P_site"/>
</dbReference>
<feature type="transmembrane region" description="Helical" evidence="8">
    <location>
        <begin position="250"/>
        <end position="268"/>
    </location>
</feature>
<dbReference type="InterPro" id="IPR044492">
    <property type="entry name" value="P_typ_ATPase_HD_dom"/>
</dbReference>
<dbReference type="Gene3D" id="3.40.50.1000">
    <property type="entry name" value="HAD superfamily/HAD-like"/>
    <property type="match status" value="1"/>
</dbReference>
<feature type="transmembrane region" description="Helical" evidence="8">
    <location>
        <begin position="274"/>
        <end position="302"/>
    </location>
</feature>
<dbReference type="SMART" id="SM00831">
    <property type="entry name" value="Cation_ATPase_N"/>
    <property type="match status" value="1"/>
</dbReference>
<feature type="transmembrane region" description="Helical" evidence="8">
    <location>
        <begin position="83"/>
        <end position="102"/>
    </location>
</feature>
<dbReference type="PRINTS" id="PR00119">
    <property type="entry name" value="CATATPASE"/>
</dbReference>
<name>A0ABY8CGC9_9ARCH</name>
<feature type="transmembrane region" description="Helical" evidence="8">
    <location>
        <begin position="858"/>
        <end position="881"/>
    </location>
</feature>
<dbReference type="InterPro" id="IPR001757">
    <property type="entry name" value="P_typ_ATPase"/>
</dbReference>
<evidence type="ECO:0000256" key="3">
    <source>
        <dbReference type="ARBA" id="ARBA00022741"/>
    </source>
</evidence>
<evidence type="ECO:0000256" key="2">
    <source>
        <dbReference type="ARBA" id="ARBA00022692"/>
    </source>
</evidence>
<dbReference type="SFLD" id="SFLDS00003">
    <property type="entry name" value="Haloacid_Dehalogenase"/>
    <property type="match status" value="1"/>
</dbReference>
<dbReference type="InterPro" id="IPR023298">
    <property type="entry name" value="ATPase_P-typ_TM_dom_sf"/>
</dbReference>